<comment type="similarity">
    <text evidence="8">Belongs to the peptidase S1 family. CLIP subfamily.</text>
</comment>
<dbReference type="InterPro" id="IPR001254">
    <property type="entry name" value="Trypsin_dom"/>
</dbReference>
<dbReference type="Gene3D" id="2.40.10.10">
    <property type="entry name" value="Trypsin-like serine proteases"/>
    <property type="match status" value="4"/>
</dbReference>
<proteinExistence type="inferred from homology"/>
<keyword evidence="6" id="KW-0720">Serine protease</keyword>
<evidence type="ECO:0000313" key="13">
    <source>
        <dbReference type="Proteomes" id="UP001562425"/>
    </source>
</evidence>
<dbReference type="PRINTS" id="PR00722">
    <property type="entry name" value="CHYMOTRYPSIN"/>
</dbReference>
<gene>
    <name evidence="12" type="ORF">pipiens_012128</name>
</gene>
<dbReference type="CDD" id="cd00190">
    <property type="entry name" value="Tryp_SPc"/>
    <property type="match status" value="1"/>
</dbReference>
<keyword evidence="13" id="KW-1185">Reference proteome</keyword>
<evidence type="ECO:0000259" key="11">
    <source>
        <dbReference type="PROSITE" id="PS50240"/>
    </source>
</evidence>
<evidence type="ECO:0000256" key="3">
    <source>
        <dbReference type="ARBA" id="ARBA00022729"/>
    </source>
</evidence>
<dbReference type="InterPro" id="IPR001314">
    <property type="entry name" value="Peptidase_S1A"/>
</dbReference>
<dbReference type="PROSITE" id="PS00134">
    <property type="entry name" value="TRYPSIN_HIS"/>
    <property type="match status" value="1"/>
</dbReference>
<accession>A0ABD1D4V8</accession>
<sequence length="399" mass="44746">MREYDRKTVANDIGLVKLKEKVIFTEFVLPICLPIAESVKNQNTDSLNFIAVGWGTTEHDNGTKAYASRYKLHVELPGTNLTYCRKVYKEDDIVEAQICAGAEKGKDTRVEIPAVVCLLRWTESTTIGFDFPEPGTCGLDASDRIYGGNITKPNSYPWTAILVFKERFNRHDLFHCGGNLISDQYVLTAAHCLDGLSRRYSLNRIRLGEWDLLSDEDCDSVGNCNDPPLDIKVESTVQHEEYDKYTLYNDIALIKLKEKVKFTEFVLPICLPIAESVKDQNTDSMNFTAVGWGNTEHGNDTYEYGSRYKLHVELAGANLTHCDEVYEEDILETQMCAGAEEGKDTCQGDSGGGLIAQVDGIYYEYGIVSWGYGCGQQGVPGVYTRVTSYLDWIESHMTD</sequence>
<protein>
    <recommendedName>
        <fullName evidence="10">limulus clotting factor C</fullName>
        <ecNumber evidence="10">3.4.21.84</ecNumber>
    </recommendedName>
</protein>
<keyword evidence="2" id="KW-0645">Protease</keyword>
<evidence type="ECO:0000256" key="10">
    <source>
        <dbReference type="ARBA" id="ARBA00066707"/>
    </source>
</evidence>
<dbReference type="InterPro" id="IPR009003">
    <property type="entry name" value="Peptidase_S1_PA"/>
</dbReference>
<dbReference type="PANTHER" id="PTHR24258:SF144">
    <property type="entry name" value="GH14088P"/>
    <property type="match status" value="1"/>
</dbReference>
<dbReference type="PROSITE" id="PS50240">
    <property type="entry name" value="TRYPSIN_DOM"/>
    <property type="match status" value="2"/>
</dbReference>
<dbReference type="GO" id="GO:0042381">
    <property type="term" value="P:hemolymph coagulation"/>
    <property type="evidence" value="ECO:0007669"/>
    <property type="project" value="UniProtKB-KW"/>
</dbReference>
<dbReference type="SMART" id="SM00020">
    <property type="entry name" value="Tryp_SPc"/>
    <property type="match status" value="1"/>
</dbReference>
<feature type="domain" description="Peptidase S1" evidence="11">
    <location>
        <begin position="1"/>
        <end position="117"/>
    </location>
</feature>
<keyword evidence="5" id="KW-0353">Hemolymph clotting</keyword>
<evidence type="ECO:0000313" key="12">
    <source>
        <dbReference type="EMBL" id="KAL1392903.1"/>
    </source>
</evidence>
<dbReference type="FunFam" id="2.40.10.10:FF:000120">
    <property type="entry name" value="Putative serine protease"/>
    <property type="match status" value="1"/>
</dbReference>
<dbReference type="Pfam" id="PF00089">
    <property type="entry name" value="Trypsin"/>
    <property type="match status" value="2"/>
</dbReference>
<comment type="caution">
    <text evidence="12">The sequence shown here is derived from an EMBL/GenBank/DDBJ whole genome shotgun (WGS) entry which is preliminary data.</text>
</comment>
<keyword evidence="3" id="KW-0732">Signal</keyword>
<feature type="domain" description="Peptidase S1" evidence="11">
    <location>
        <begin position="145"/>
        <end position="398"/>
    </location>
</feature>
<organism evidence="12 13">
    <name type="scientific">Culex pipiens pipiens</name>
    <name type="common">Northern house mosquito</name>
    <dbReference type="NCBI Taxonomy" id="38569"/>
    <lineage>
        <taxon>Eukaryota</taxon>
        <taxon>Metazoa</taxon>
        <taxon>Ecdysozoa</taxon>
        <taxon>Arthropoda</taxon>
        <taxon>Hexapoda</taxon>
        <taxon>Insecta</taxon>
        <taxon>Pterygota</taxon>
        <taxon>Neoptera</taxon>
        <taxon>Endopterygota</taxon>
        <taxon>Diptera</taxon>
        <taxon>Nematocera</taxon>
        <taxon>Culicoidea</taxon>
        <taxon>Culicidae</taxon>
        <taxon>Culicinae</taxon>
        <taxon>Culicini</taxon>
        <taxon>Culex</taxon>
        <taxon>Culex</taxon>
    </lineage>
</organism>
<evidence type="ECO:0000256" key="9">
    <source>
        <dbReference type="ARBA" id="ARBA00052079"/>
    </source>
</evidence>
<evidence type="ECO:0000256" key="2">
    <source>
        <dbReference type="ARBA" id="ARBA00022670"/>
    </source>
</evidence>
<dbReference type="GO" id="GO:0006508">
    <property type="term" value="P:proteolysis"/>
    <property type="evidence" value="ECO:0007669"/>
    <property type="project" value="UniProtKB-KW"/>
</dbReference>
<dbReference type="AlphaFoldDB" id="A0ABD1D4V8"/>
<dbReference type="InterPro" id="IPR018114">
    <property type="entry name" value="TRYPSIN_HIS"/>
</dbReference>
<dbReference type="EC" id="3.4.21.84" evidence="10"/>
<dbReference type="PANTHER" id="PTHR24258">
    <property type="entry name" value="SERINE PROTEASE-RELATED"/>
    <property type="match status" value="1"/>
</dbReference>
<evidence type="ECO:0000256" key="6">
    <source>
        <dbReference type="ARBA" id="ARBA00022825"/>
    </source>
</evidence>
<keyword evidence="4" id="KW-0378">Hydrolase</keyword>
<evidence type="ECO:0000256" key="5">
    <source>
        <dbReference type="ARBA" id="ARBA00022820"/>
    </source>
</evidence>
<dbReference type="SUPFAM" id="SSF50494">
    <property type="entry name" value="Trypsin-like serine proteases"/>
    <property type="match status" value="2"/>
</dbReference>
<comment type="catalytic activity">
    <reaction evidence="9">
        <text>Selective cleavage of 103-Arg-|-Ser-104 and 124-Ile-|-Ile-125 bonds in Limulus clotting factor B to form activated factor B. Cleavage of -Pro-Arg-|-Xaa- bonds in synthetic substrates.</text>
        <dbReference type="EC" id="3.4.21.84"/>
    </reaction>
</comment>
<name>A0ABD1D4V8_CULPP</name>
<evidence type="ECO:0000256" key="7">
    <source>
        <dbReference type="ARBA" id="ARBA00023157"/>
    </source>
</evidence>
<dbReference type="GO" id="GO:0008236">
    <property type="term" value="F:serine-type peptidase activity"/>
    <property type="evidence" value="ECO:0007669"/>
    <property type="project" value="UniProtKB-KW"/>
</dbReference>
<dbReference type="InterPro" id="IPR043504">
    <property type="entry name" value="Peptidase_S1_PA_chymotrypsin"/>
</dbReference>
<evidence type="ECO:0000256" key="8">
    <source>
        <dbReference type="ARBA" id="ARBA00024195"/>
    </source>
</evidence>
<keyword evidence="7" id="KW-1015">Disulfide bond</keyword>
<reference evidence="12 13" key="1">
    <citation type="submission" date="2024-05" db="EMBL/GenBank/DDBJ databases">
        <title>Culex pipiens pipiens assembly and annotation.</title>
        <authorList>
            <person name="Alout H."/>
            <person name="Durand T."/>
        </authorList>
    </citation>
    <scope>NUCLEOTIDE SEQUENCE [LARGE SCALE GENOMIC DNA]</scope>
    <source>
        <strain evidence="12">HA-2024</strain>
        <tissue evidence="12">Whole body</tissue>
    </source>
</reference>
<keyword evidence="1" id="KW-0768">Sushi</keyword>
<dbReference type="Proteomes" id="UP001562425">
    <property type="component" value="Unassembled WGS sequence"/>
</dbReference>
<dbReference type="EMBL" id="JBEHCU010007722">
    <property type="protein sequence ID" value="KAL1392903.1"/>
    <property type="molecule type" value="Genomic_DNA"/>
</dbReference>
<evidence type="ECO:0000256" key="4">
    <source>
        <dbReference type="ARBA" id="ARBA00022801"/>
    </source>
</evidence>
<evidence type="ECO:0000256" key="1">
    <source>
        <dbReference type="ARBA" id="ARBA00022659"/>
    </source>
</evidence>